<proteinExistence type="predicted"/>
<reference evidence="2" key="1">
    <citation type="submission" date="2016-10" db="EMBL/GenBank/DDBJ databases">
        <authorList>
            <person name="Varghese N."/>
            <person name="Submissions S."/>
        </authorList>
    </citation>
    <scope>NUCLEOTIDE SEQUENCE [LARGE SCALE GENOMIC DNA]</scope>
    <source>
        <strain evidence="2">DSM 24767</strain>
    </source>
</reference>
<dbReference type="RefSeq" id="WP_090377868.1">
    <property type="nucleotide sequence ID" value="NZ_FNLC01000001.1"/>
</dbReference>
<evidence type="ECO:0000313" key="2">
    <source>
        <dbReference type="Proteomes" id="UP000198848"/>
    </source>
</evidence>
<evidence type="ECO:0000313" key="1">
    <source>
        <dbReference type="EMBL" id="SDQ45391.1"/>
    </source>
</evidence>
<dbReference type="Proteomes" id="UP000198848">
    <property type="component" value="Unassembled WGS sequence"/>
</dbReference>
<accession>A0A1H1B0U2</accession>
<dbReference type="PROSITE" id="PS51318">
    <property type="entry name" value="TAT"/>
    <property type="match status" value="1"/>
</dbReference>
<protein>
    <recommendedName>
        <fullName evidence="3">Tat (Twin-arginine translocation) pathway signal sequence</fullName>
    </recommendedName>
</protein>
<dbReference type="InterPro" id="IPR006311">
    <property type="entry name" value="TAT_signal"/>
</dbReference>
<dbReference type="AlphaFoldDB" id="A0A1H1B0U2"/>
<sequence length="146" mass="15927">MTDETSGPGSDSRRTFIKKGALVAVGLTAGTGATATTATANDETAVLQGHDYYPDVDFDVLTQFGTGTRNNFFERFDEEEVLGDPGDWEVYVIRIDIGESEGELGHLLIDTDDDDLDVEPGDSGTMDEIGSFRNRERNLIETEVDI</sequence>
<name>A0A1H1B0U2_NATTX</name>
<dbReference type="STRING" id="1095778.SAMN04489842_0877"/>
<organism evidence="1 2">
    <name type="scientific">Natronobacterium texcoconense</name>
    <dbReference type="NCBI Taxonomy" id="1095778"/>
    <lineage>
        <taxon>Archaea</taxon>
        <taxon>Methanobacteriati</taxon>
        <taxon>Methanobacteriota</taxon>
        <taxon>Stenosarchaea group</taxon>
        <taxon>Halobacteria</taxon>
        <taxon>Halobacteriales</taxon>
        <taxon>Natrialbaceae</taxon>
        <taxon>Natronobacterium</taxon>
    </lineage>
</organism>
<keyword evidence="2" id="KW-1185">Reference proteome</keyword>
<dbReference type="EMBL" id="FNLC01000001">
    <property type="protein sequence ID" value="SDQ45391.1"/>
    <property type="molecule type" value="Genomic_DNA"/>
</dbReference>
<gene>
    <name evidence="1" type="ORF">SAMN04489842_0877</name>
</gene>
<evidence type="ECO:0008006" key="3">
    <source>
        <dbReference type="Google" id="ProtNLM"/>
    </source>
</evidence>